<gene>
    <name evidence="2" type="ORF">EOE18_12500</name>
</gene>
<feature type="transmembrane region" description="Helical" evidence="1">
    <location>
        <begin position="78"/>
        <end position="99"/>
    </location>
</feature>
<dbReference type="Proteomes" id="UP000282837">
    <property type="component" value="Unassembled WGS sequence"/>
</dbReference>
<feature type="transmembrane region" description="Helical" evidence="1">
    <location>
        <begin position="45"/>
        <end position="66"/>
    </location>
</feature>
<keyword evidence="1" id="KW-0472">Membrane</keyword>
<sequence length="146" mass="16507">MAQPHSPAIRRYARRLTLFMGSFMVLMLAMGWLFRHAPPPAPWNIALAILPALPVLGVVWTVMRLLVEEQDEFWRMLFVRQALIATGFCLGVTTIWDFLQNFDVLPAGHHGFGAAFFWFMGLGVGAIWNGFELRRMEQNAAADEAS</sequence>
<dbReference type="OrthoDB" id="119964at2"/>
<organism evidence="2 3">
    <name type="scientific">Novosphingobium umbonatum</name>
    <dbReference type="NCBI Taxonomy" id="1908524"/>
    <lineage>
        <taxon>Bacteria</taxon>
        <taxon>Pseudomonadati</taxon>
        <taxon>Pseudomonadota</taxon>
        <taxon>Alphaproteobacteria</taxon>
        <taxon>Sphingomonadales</taxon>
        <taxon>Sphingomonadaceae</taxon>
        <taxon>Novosphingobium</taxon>
    </lineage>
</organism>
<evidence type="ECO:0000313" key="3">
    <source>
        <dbReference type="Proteomes" id="UP000282837"/>
    </source>
</evidence>
<dbReference type="EMBL" id="SACO01000009">
    <property type="protein sequence ID" value="RVU04304.1"/>
    <property type="molecule type" value="Genomic_DNA"/>
</dbReference>
<accession>A0A3S2Y5Z0</accession>
<keyword evidence="3" id="KW-1185">Reference proteome</keyword>
<feature type="transmembrane region" description="Helical" evidence="1">
    <location>
        <begin position="111"/>
        <end position="131"/>
    </location>
</feature>
<comment type="caution">
    <text evidence="2">The sequence shown here is derived from an EMBL/GenBank/DDBJ whole genome shotgun (WGS) entry which is preliminary data.</text>
</comment>
<keyword evidence="1" id="KW-1133">Transmembrane helix</keyword>
<dbReference type="AlphaFoldDB" id="A0A3S2Y5Z0"/>
<feature type="transmembrane region" description="Helical" evidence="1">
    <location>
        <begin position="12"/>
        <end position="33"/>
    </location>
</feature>
<dbReference type="RefSeq" id="WP_127710000.1">
    <property type="nucleotide sequence ID" value="NZ_SACO01000009.1"/>
</dbReference>
<proteinExistence type="predicted"/>
<protein>
    <submittedName>
        <fullName evidence="2">Uncharacterized protein</fullName>
    </submittedName>
</protein>
<name>A0A3S2Y5Z0_9SPHN</name>
<evidence type="ECO:0000313" key="2">
    <source>
        <dbReference type="EMBL" id="RVU04304.1"/>
    </source>
</evidence>
<evidence type="ECO:0000256" key="1">
    <source>
        <dbReference type="SAM" id="Phobius"/>
    </source>
</evidence>
<keyword evidence="1" id="KW-0812">Transmembrane</keyword>
<reference evidence="2 3" key="1">
    <citation type="submission" date="2019-01" db="EMBL/GenBank/DDBJ databases">
        <authorList>
            <person name="Chen W.-M."/>
        </authorList>
    </citation>
    <scope>NUCLEOTIDE SEQUENCE [LARGE SCALE GENOMIC DNA]</scope>
    <source>
        <strain evidence="2 3">FSY-9</strain>
    </source>
</reference>